<dbReference type="Gene3D" id="1.10.10.1400">
    <property type="entry name" value="Terminase, small subunit, N-terminal DNA-binding domain, HTH motif"/>
    <property type="match status" value="1"/>
</dbReference>
<proteinExistence type="predicted"/>
<geneLocation type="plasmid" evidence="3">
    <name>unnamed3</name>
</geneLocation>
<protein>
    <recommendedName>
        <fullName evidence="4">Terminase</fullName>
    </recommendedName>
</protein>
<sequence>MPLTDKQKRFVEDYLVDLNATQAAIRAGYSAKTAEQQAYKLLQKTSVSEAIAASVQGCLIKAEKWKAASMPFHCGDIHMPNHSPPIAMKPTSQMRRQVVRPITVRSGSVPITHVYTYWNAVVGITKDNVTLDLRYHDTGSCLIIERRFG</sequence>
<dbReference type="EMBL" id="CP016618">
    <property type="protein sequence ID" value="ANY83325.1"/>
    <property type="molecule type" value="Genomic_DNA"/>
</dbReference>
<dbReference type="PANTHER" id="PTHR41328">
    <property type="entry name" value="TERMINASE SMALL SUBUNIT-RELATED"/>
    <property type="match status" value="1"/>
</dbReference>
<evidence type="ECO:0000256" key="1">
    <source>
        <dbReference type="ARBA" id="ARBA00022612"/>
    </source>
</evidence>
<reference evidence="3" key="1">
    <citation type="submission" date="2016-07" db="EMBL/GenBank/DDBJ databases">
        <title>Microvirga ossetica sp. nov. a new species of rhizobia isolated from root nodules of the legume species Vicia alpestris Steven originated from North Ossetia region in the Caucasus.</title>
        <authorList>
            <person name="Safronova V.I."/>
            <person name="Kuznetsova I.G."/>
            <person name="Sazanova A.L."/>
            <person name="Belimov A."/>
            <person name="Andronov E."/>
            <person name="Osledkin Y.S."/>
            <person name="Onishchuk O.P."/>
            <person name="Kurchak O.N."/>
            <person name="Shaposhnikov A.I."/>
            <person name="Willems A."/>
            <person name="Tikhonovich I.A."/>
        </authorList>
    </citation>
    <scope>NUCLEOTIDE SEQUENCE [LARGE SCALE GENOMIC DNA]</scope>
    <source>
        <strain evidence="3">V5/3M</strain>
        <plasmid evidence="3">unnamed3</plasmid>
    </source>
</reference>
<evidence type="ECO:0008006" key="4">
    <source>
        <dbReference type="Google" id="ProtNLM"/>
    </source>
</evidence>
<dbReference type="AlphaFoldDB" id="A0A1B2ETM2"/>
<dbReference type="Pfam" id="PF03592">
    <property type="entry name" value="Terminase_2"/>
    <property type="match status" value="1"/>
</dbReference>
<evidence type="ECO:0000313" key="3">
    <source>
        <dbReference type="EMBL" id="ANY83325.1"/>
    </source>
</evidence>
<organism evidence="3">
    <name type="scientific">Microvirga ossetica</name>
    <dbReference type="NCBI Taxonomy" id="1882682"/>
    <lineage>
        <taxon>Bacteria</taxon>
        <taxon>Pseudomonadati</taxon>
        <taxon>Pseudomonadota</taxon>
        <taxon>Alphaproteobacteria</taxon>
        <taxon>Hyphomicrobiales</taxon>
        <taxon>Methylobacteriaceae</taxon>
        <taxon>Microvirga</taxon>
    </lineage>
</organism>
<dbReference type="PANTHER" id="PTHR41328:SF2">
    <property type="entry name" value="TERMINASE SMALL SUBUNIT"/>
    <property type="match status" value="1"/>
</dbReference>
<accession>A0A1B2ETM2</accession>
<dbReference type="InterPro" id="IPR052404">
    <property type="entry name" value="SPP1-like_terminase"/>
</dbReference>
<dbReference type="InterPro" id="IPR005335">
    <property type="entry name" value="Terminase_ssu"/>
</dbReference>
<keyword evidence="1" id="KW-1188">Viral release from host cell</keyword>
<dbReference type="KEGG" id="moc:BB934_34035"/>
<gene>
    <name evidence="3" type="ORF">BB934_34035</name>
</gene>
<dbReference type="GO" id="GO:0051276">
    <property type="term" value="P:chromosome organization"/>
    <property type="evidence" value="ECO:0007669"/>
    <property type="project" value="InterPro"/>
</dbReference>
<keyword evidence="3" id="KW-0614">Plasmid</keyword>
<dbReference type="InterPro" id="IPR038713">
    <property type="entry name" value="Terminase_Gp1_N_sf"/>
</dbReference>
<keyword evidence="2" id="KW-0231">Viral genome packaging</keyword>
<name>A0A1B2ETM2_9HYPH</name>
<evidence type="ECO:0000256" key="2">
    <source>
        <dbReference type="ARBA" id="ARBA00023219"/>
    </source>
</evidence>